<keyword evidence="4" id="KW-1185">Reference proteome</keyword>
<dbReference type="PROSITE" id="PS50887">
    <property type="entry name" value="GGDEF"/>
    <property type="match status" value="1"/>
</dbReference>
<dbReference type="InterPro" id="IPR029016">
    <property type="entry name" value="GAF-like_dom_sf"/>
</dbReference>
<feature type="domain" description="GGDEF" evidence="2">
    <location>
        <begin position="221"/>
        <end position="344"/>
    </location>
</feature>
<comment type="caution">
    <text evidence="3">The sequence shown here is derived from an EMBL/GenBank/DDBJ whole genome shotgun (WGS) entry which is preliminary data.</text>
</comment>
<reference evidence="3 4" key="1">
    <citation type="submission" date="2021-05" db="EMBL/GenBank/DDBJ databases">
        <title>Kineosporia and Streptomyces sp. nov. two new marine actinobacteria isolated from Coral.</title>
        <authorList>
            <person name="Buangrab K."/>
            <person name="Sutthacheep M."/>
            <person name="Yeemin T."/>
            <person name="Harunari E."/>
            <person name="Igarashi Y."/>
            <person name="Kanchanasin P."/>
            <person name="Tanasupawat S."/>
            <person name="Phongsopitanun W."/>
        </authorList>
    </citation>
    <scope>NUCLEOTIDE SEQUENCE [LARGE SCALE GENOMIC DNA]</scope>
    <source>
        <strain evidence="3 4">J2-2</strain>
    </source>
</reference>
<dbReference type="RefSeq" id="WP_214154953.1">
    <property type="nucleotide sequence ID" value="NZ_JAHBAY010000002.1"/>
</dbReference>
<dbReference type="SMART" id="SM00267">
    <property type="entry name" value="GGDEF"/>
    <property type="match status" value="1"/>
</dbReference>
<dbReference type="InterPro" id="IPR029787">
    <property type="entry name" value="Nucleotide_cyclase"/>
</dbReference>
<dbReference type="PANTHER" id="PTHR45138">
    <property type="entry name" value="REGULATORY COMPONENTS OF SENSORY TRANSDUCTION SYSTEM"/>
    <property type="match status" value="1"/>
</dbReference>
<evidence type="ECO:0000313" key="3">
    <source>
        <dbReference type="EMBL" id="MBT0768660.1"/>
    </source>
</evidence>
<dbReference type="Proteomes" id="UP001197247">
    <property type="component" value="Unassembled WGS sequence"/>
</dbReference>
<dbReference type="EMBL" id="JAHBAY010000002">
    <property type="protein sequence ID" value="MBT0768660.1"/>
    <property type="molecule type" value="Genomic_DNA"/>
</dbReference>
<dbReference type="CDD" id="cd01949">
    <property type="entry name" value="GGDEF"/>
    <property type="match status" value="1"/>
</dbReference>
<dbReference type="InterPro" id="IPR003018">
    <property type="entry name" value="GAF"/>
</dbReference>
<accession>A0ABS5TC59</accession>
<feature type="region of interest" description="Disordered" evidence="1">
    <location>
        <begin position="1"/>
        <end position="25"/>
    </location>
</feature>
<sequence length="344" mass="37439">MRSRSGVTPPVTTSPVTAAGDDRPVEPVTSFDDACQQVTAYLKQAVPMGIWFVSRYDGENQVYLTVADSVYGAEPGISMPWSQTLCRHMLDHPTSRITPDLDADPHADPGGEPVAMRESYQVSAYAGVPIQHHDGHLFGSLCGLDPSPQGEQLRSHEPLLRLLGGLLGCVAELDLHRTDLQRRLLSTQMESETDELTGLTNRRGWDRLLVLEEERYRRLAEPGAVLYVDIDDLKVVNDSAGHSAGDEHLRHAATVMRRTARRTDVVARLGGDEFCLLMVGLTTPQVADVALRMQAALAAAGIHASVGQAAFTCAPTFAEVCAQADQDMYAQKTQRKQARGATGR</sequence>
<dbReference type="Pfam" id="PF00990">
    <property type="entry name" value="GGDEF"/>
    <property type="match status" value="1"/>
</dbReference>
<dbReference type="Gene3D" id="3.30.450.40">
    <property type="match status" value="1"/>
</dbReference>
<organism evidence="3 4">
    <name type="scientific">Kineosporia corallincola</name>
    <dbReference type="NCBI Taxonomy" id="2835133"/>
    <lineage>
        <taxon>Bacteria</taxon>
        <taxon>Bacillati</taxon>
        <taxon>Actinomycetota</taxon>
        <taxon>Actinomycetes</taxon>
        <taxon>Kineosporiales</taxon>
        <taxon>Kineosporiaceae</taxon>
        <taxon>Kineosporia</taxon>
    </lineage>
</organism>
<dbReference type="SMART" id="SM00065">
    <property type="entry name" value="GAF"/>
    <property type="match status" value="1"/>
</dbReference>
<feature type="compositionally biased region" description="Low complexity" evidence="1">
    <location>
        <begin position="1"/>
        <end position="19"/>
    </location>
</feature>
<dbReference type="Pfam" id="PF01590">
    <property type="entry name" value="GAF"/>
    <property type="match status" value="1"/>
</dbReference>
<protein>
    <submittedName>
        <fullName evidence="3">Sensor domain-containing diguanylate cyclase</fullName>
    </submittedName>
</protein>
<dbReference type="PANTHER" id="PTHR45138:SF9">
    <property type="entry name" value="DIGUANYLATE CYCLASE DGCM-RELATED"/>
    <property type="match status" value="1"/>
</dbReference>
<name>A0ABS5TC59_9ACTN</name>
<dbReference type="SUPFAM" id="SSF55781">
    <property type="entry name" value="GAF domain-like"/>
    <property type="match status" value="1"/>
</dbReference>
<proteinExistence type="predicted"/>
<evidence type="ECO:0000256" key="1">
    <source>
        <dbReference type="SAM" id="MobiDB-lite"/>
    </source>
</evidence>
<dbReference type="SUPFAM" id="SSF55073">
    <property type="entry name" value="Nucleotide cyclase"/>
    <property type="match status" value="1"/>
</dbReference>
<dbReference type="NCBIfam" id="TIGR00254">
    <property type="entry name" value="GGDEF"/>
    <property type="match status" value="1"/>
</dbReference>
<dbReference type="InterPro" id="IPR000160">
    <property type="entry name" value="GGDEF_dom"/>
</dbReference>
<dbReference type="Gene3D" id="3.30.70.270">
    <property type="match status" value="1"/>
</dbReference>
<gene>
    <name evidence="3" type="ORF">KIH74_06960</name>
</gene>
<evidence type="ECO:0000313" key="4">
    <source>
        <dbReference type="Proteomes" id="UP001197247"/>
    </source>
</evidence>
<evidence type="ECO:0000259" key="2">
    <source>
        <dbReference type="PROSITE" id="PS50887"/>
    </source>
</evidence>
<dbReference type="InterPro" id="IPR043128">
    <property type="entry name" value="Rev_trsase/Diguanyl_cyclase"/>
</dbReference>
<dbReference type="InterPro" id="IPR050469">
    <property type="entry name" value="Diguanylate_Cyclase"/>
</dbReference>